<keyword evidence="5" id="KW-0488">Methylation</keyword>
<dbReference type="Gene3D" id="3.30.700.10">
    <property type="entry name" value="Glycoprotein, Type 4 Pilin"/>
    <property type="match status" value="1"/>
</dbReference>
<evidence type="ECO:0000256" key="5">
    <source>
        <dbReference type="ARBA" id="ARBA00022481"/>
    </source>
</evidence>
<reference evidence="13 14" key="1">
    <citation type="submission" date="2014-02" db="EMBL/GenBank/DDBJ databases">
        <title>Expanding our view of genomic diversity in Candidatus Accumulibacter clades.</title>
        <authorList>
            <person name="Skennerton C.T."/>
            <person name="Barr J.J."/>
            <person name="Slater F.R."/>
            <person name="Bond P.L."/>
            <person name="Tyson G.W."/>
        </authorList>
    </citation>
    <scope>NUCLEOTIDE SEQUENCE [LARGE SCALE GENOMIC DNA]</scope>
    <source>
        <strain evidence="14">BA-92</strain>
    </source>
</reference>
<evidence type="ECO:0000259" key="12">
    <source>
        <dbReference type="Pfam" id="PF08334"/>
    </source>
</evidence>
<keyword evidence="4" id="KW-1003">Cell membrane</keyword>
<dbReference type="GO" id="GO:0005886">
    <property type="term" value="C:plasma membrane"/>
    <property type="evidence" value="ECO:0007669"/>
    <property type="project" value="UniProtKB-SubCell"/>
</dbReference>
<keyword evidence="9 11" id="KW-0472">Membrane</keyword>
<evidence type="ECO:0000256" key="8">
    <source>
        <dbReference type="ARBA" id="ARBA00022989"/>
    </source>
</evidence>
<dbReference type="Pfam" id="PF07963">
    <property type="entry name" value="N_methyl"/>
    <property type="match status" value="1"/>
</dbReference>
<dbReference type="STRING" id="1454003.AW10_02399"/>
<dbReference type="PRINTS" id="PR00813">
    <property type="entry name" value="BCTERIALGSPG"/>
</dbReference>
<dbReference type="GO" id="GO:0015627">
    <property type="term" value="C:type II protein secretion system complex"/>
    <property type="evidence" value="ECO:0007669"/>
    <property type="project" value="InterPro"/>
</dbReference>
<dbReference type="EMBL" id="JEMX01000056">
    <property type="protein sequence ID" value="EXI79369.1"/>
    <property type="molecule type" value="Genomic_DNA"/>
</dbReference>
<protein>
    <recommendedName>
        <fullName evidence="3">Type II secretion system core protein G</fullName>
    </recommendedName>
</protein>
<dbReference type="NCBIfam" id="TIGR02532">
    <property type="entry name" value="IV_pilin_GFxxxE"/>
    <property type="match status" value="1"/>
</dbReference>
<feature type="domain" description="Type II secretion system protein GspG C-terminal" evidence="12">
    <location>
        <begin position="64"/>
        <end position="167"/>
    </location>
</feature>
<comment type="subcellular location">
    <subcellularLocation>
        <location evidence="1">Cell inner membrane</location>
        <topology evidence="1">Single-pass membrane protein</topology>
    </subcellularLocation>
</comment>
<evidence type="ECO:0000313" key="13">
    <source>
        <dbReference type="EMBL" id="EXI79369.1"/>
    </source>
</evidence>
<dbReference type="InterPro" id="IPR045584">
    <property type="entry name" value="Pilin-like"/>
</dbReference>
<evidence type="ECO:0000256" key="9">
    <source>
        <dbReference type="ARBA" id="ARBA00023136"/>
    </source>
</evidence>
<dbReference type="PATRIC" id="fig|1454003.3.peg.2445"/>
<name>A0A011QKG1_9PROT</name>
<keyword evidence="6" id="KW-0997">Cell inner membrane</keyword>
<comment type="similarity">
    <text evidence="2">Belongs to the GSP G family.</text>
</comment>
<dbReference type="InterPro" id="IPR000983">
    <property type="entry name" value="Bac_GSPG_pilin"/>
</dbReference>
<dbReference type="InterPro" id="IPR010054">
    <property type="entry name" value="Type2_sec_GspG"/>
</dbReference>
<keyword evidence="8 11" id="KW-1133">Transmembrane helix</keyword>
<dbReference type="InterPro" id="IPR013545">
    <property type="entry name" value="T2SS_protein-GspG_C"/>
</dbReference>
<feature type="region of interest" description="Disordered" evidence="10">
    <location>
        <begin position="150"/>
        <end position="169"/>
    </location>
</feature>
<dbReference type="PROSITE" id="PS51257">
    <property type="entry name" value="PROKAR_LIPOPROTEIN"/>
    <property type="match status" value="1"/>
</dbReference>
<proteinExistence type="inferred from homology"/>
<evidence type="ECO:0000256" key="2">
    <source>
        <dbReference type="ARBA" id="ARBA00009984"/>
    </source>
</evidence>
<dbReference type="InterPro" id="IPR012902">
    <property type="entry name" value="N_methyl_site"/>
</dbReference>
<gene>
    <name evidence="13" type="primary">xcpT_1</name>
    <name evidence="13" type="ORF">AW10_02399</name>
</gene>
<dbReference type="SUPFAM" id="SSF54523">
    <property type="entry name" value="Pili subunits"/>
    <property type="match status" value="1"/>
</dbReference>
<dbReference type="NCBIfam" id="TIGR01710">
    <property type="entry name" value="typeII_sec_gspG"/>
    <property type="match status" value="1"/>
</dbReference>
<evidence type="ECO:0000256" key="4">
    <source>
        <dbReference type="ARBA" id="ARBA00022475"/>
    </source>
</evidence>
<accession>A0A011QKG1</accession>
<evidence type="ECO:0000256" key="11">
    <source>
        <dbReference type="SAM" id="Phobius"/>
    </source>
</evidence>
<dbReference type="GO" id="GO:0015628">
    <property type="term" value="P:protein secretion by the type II secretion system"/>
    <property type="evidence" value="ECO:0007669"/>
    <property type="project" value="InterPro"/>
</dbReference>
<evidence type="ECO:0000256" key="3">
    <source>
        <dbReference type="ARBA" id="ARBA00020042"/>
    </source>
</evidence>
<feature type="transmembrane region" description="Helical" evidence="11">
    <location>
        <begin position="38"/>
        <end position="60"/>
    </location>
</feature>
<comment type="caution">
    <text evidence="13">The sequence shown here is derived from an EMBL/GenBank/DDBJ whole genome shotgun (WGS) entry which is preliminary data.</text>
</comment>
<dbReference type="Proteomes" id="UP000021816">
    <property type="component" value="Unassembled WGS sequence"/>
</dbReference>
<evidence type="ECO:0000313" key="14">
    <source>
        <dbReference type="Proteomes" id="UP000021816"/>
    </source>
</evidence>
<dbReference type="Pfam" id="PF08334">
    <property type="entry name" value="T2SSG"/>
    <property type="match status" value="1"/>
</dbReference>
<evidence type="ECO:0000256" key="7">
    <source>
        <dbReference type="ARBA" id="ARBA00022692"/>
    </source>
</evidence>
<sequence length="169" mass="17957">MSRGLHNSCAEQSNDRGCAAGAAAIACLPARHRQARPAGGFTLLELLVVVTIIGLLAAYVGPKYFSQLGRSEQGVAKAQVEAFARALDTYRLEVGRYPTSEEGLKALLSKPASAPRWNGPYLQKAVPDDPWGHAYLYRSPGATSDFEIISYGKDGQPGGTGDAADVSYQ</sequence>
<evidence type="ECO:0000256" key="6">
    <source>
        <dbReference type="ARBA" id="ARBA00022519"/>
    </source>
</evidence>
<evidence type="ECO:0000256" key="1">
    <source>
        <dbReference type="ARBA" id="ARBA00004377"/>
    </source>
</evidence>
<organism evidence="13 14">
    <name type="scientific">Candidatus Accumulibacter appositus</name>
    <dbReference type="NCBI Taxonomy" id="1454003"/>
    <lineage>
        <taxon>Bacteria</taxon>
        <taxon>Pseudomonadati</taxon>
        <taxon>Pseudomonadota</taxon>
        <taxon>Betaproteobacteria</taxon>
        <taxon>Candidatus Accumulibacter</taxon>
    </lineage>
</organism>
<dbReference type="AlphaFoldDB" id="A0A011QKG1"/>
<keyword evidence="7 11" id="KW-0812">Transmembrane</keyword>
<evidence type="ECO:0000256" key="10">
    <source>
        <dbReference type="SAM" id="MobiDB-lite"/>
    </source>
</evidence>